<dbReference type="GO" id="GO:0004144">
    <property type="term" value="F:diacylglycerol O-acyltransferase activity"/>
    <property type="evidence" value="ECO:0007669"/>
    <property type="project" value="UniProtKB-EC"/>
</dbReference>
<dbReference type="InterPro" id="IPR023213">
    <property type="entry name" value="CAT-like_dom_sf"/>
</dbReference>
<name>A0AAU9CHI5_9GAMM</name>
<dbReference type="AlphaFoldDB" id="A0AAU9CHI5"/>
<dbReference type="EC" id="2.3.1.20" evidence="1"/>
<dbReference type="KEGG" id="mcau:MIT9_P2046"/>
<dbReference type="Gene3D" id="3.30.559.10">
    <property type="entry name" value="Chloramphenicol acetyltransferase-like domain"/>
    <property type="match status" value="1"/>
</dbReference>
<evidence type="ECO:0000313" key="1">
    <source>
        <dbReference type="EMBL" id="BCX82460.1"/>
    </source>
</evidence>
<dbReference type="GO" id="GO:0047196">
    <property type="term" value="F:long-chain-alcohol O-fatty-acyltransferase activity"/>
    <property type="evidence" value="ECO:0007669"/>
    <property type="project" value="UniProtKB-EC"/>
</dbReference>
<dbReference type="SUPFAM" id="SSF52777">
    <property type="entry name" value="CoA-dependent acyltransferases"/>
    <property type="match status" value="2"/>
</dbReference>
<dbReference type="EC" id="2.3.1.75" evidence="1"/>
<keyword evidence="1" id="KW-0012">Acyltransferase</keyword>
<keyword evidence="2" id="KW-1185">Reference proteome</keyword>
<dbReference type="EMBL" id="AP024714">
    <property type="protein sequence ID" value="BCX82460.1"/>
    <property type="molecule type" value="Genomic_DNA"/>
</dbReference>
<dbReference type="Proteomes" id="UP001321825">
    <property type="component" value="Chromosome"/>
</dbReference>
<accession>A0AAU9CHI5</accession>
<reference evidence="2" key="1">
    <citation type="journal article" date="2024" name="Int. J. Syst. Evol. Microbiol.">
        <title>Methylomarinovum tepidoasis sp. nov., a moderately thermophilic methanotroph of the family Methylothermaceae isolated from a deep-sea hydrothermal field.</title>
        <authorList>
            <person name="Hirayama H."/>
            <person name="Takaki Y."/>
            <person name="Abe M."/>
            <person name="Miyazaki M."/>
            <person name="Uematsu K."/>
            <person name="Matsui Y."/>
            <person name="Takai K."/>
        </authorList>
    </citation>
    <scope>NUCLEOTIDE SEQUENCE [LARGE SCALE GENOMIC DNA]</scope>
    <source>
        <strain evidence="2">IT-9</strain>
    </source>
</reference>
<sequence length="435" mass="48053">MTDIDAALPRRIPLNPIDHFLLQLDGSMRQRGLANVCTFAVTLEGRLERDMLQRRLERDAVYRWLARLRLVRRPFGYSRWQWRRDARLPAIQAHTLDEGAPVPPSLVAPPLDVGREPPLKIDLLHLGGRLSRLVFTWHHALMDAHGGEFLVSWLGGHLQARPLPWQPPGRCGLSLRERGEIARGMKTALYEASKPPFLALHRPDAPAGALHYRVLRFSSRQSECIRERARSHGAGVLASAFHLAAVAGALAELQRQRGGEPADALVPVPQDLRRRGAAGPLVGNQVSFLFYRIPAAALNDLARCTGVLSAQAQAFIRSGMAAYYATMMGLLQRLPAPWYRALLRSPTQGLMSTCSFSDTGEMLPGCQALFGLPLLDACHYPPNVHPPGLTFVFSRFRGALRISFAWMDGVIAAGEADLLPAGLKRRLLGDETGRL</sequence>
<evidence type="ECO:0000313" key="2">
    <source>
        <dbReference type="Proteomes" id="UP001321825"/>
    </source>
</evidence>
<protein>
    <submittedName>
        <fullName evidence="1">Diacylglycerol O-acyltransferase/wax synthase</fullName>
        <ecNumber evidence="1">2.3.1.20</ecNumber>
        <ecNumber evidence="1">2.3.1.75</ecNumber>
    </submittedName>
</protein>
<keyword evidence="1" id="KW-0808">Transferase</keyword>
<organism evidence="1 2">
    <name type="scientific">Methylomarinovum caldicuralii</name>
    <dbReference type="NCBI Taxonomy" id="438856"/>
    <lineage>
        <taxon>Bacteria</taxon>
        <taxon>Pseudomonadati</taxon>
        <taxon>Pseudomonadota</taxon>
        <taxon>Gammaproteobacteria</taxon>
        <taxon>Methylococcales</taxon>
        <taxon>Methylothermaceae</taxon>
        <taxon>Methylomarinovum</taxon>
    </lineage>
</organism>
<proteinExistence type="predicted"/>
<dbReference type="RefSeq" id="WP_317704861.1">
    <property type="nucleotide sequence ID" value="NZ_AP024714.1"/>
</dbReference>
<gene>
    <name evidence="1" type="ORF">MIT9_P2046</name>
</gene>